<comment type="function">
    <text evidence="3">Antitoxin component of a type II toxin-antitoxin (TA) system.</text>
</comment>
<accession>A0A832Z5H0</accession>
<dbReference type="SUPFAM" id="SSF141694">
    <property type="entry name" value="AF2212/PG0164-like"/>
    <property type="match status" value="1"/>
</dbReference>
<dbReference type="Proteomes" id="UP000649326">
    <property type="component" value="Unassembled WGS sequence"/>
</dbReference>
<evidence type="ECO:0000256" key="3">
    <source>
        <dbReference type="RuleBase" id="RU368051"/>
    </source>
</evidence>
<dbReference type="EMBL" id="DQUG01000152">
    <property type="protein sequence ID" value="HIP75230.1"/>
    <property type="molecule type" value="Genomic_DNA"/>
</dbReference>
<sequence>MSKVVEAVYENGVLYKLN</sequence>
<dbReference type="InterPro" id="IPR008203">
    <property type="entry name" value="AF2212-like"/>
</dbReference>
<evidence type="ECO:0000256" key="2">
    <source>
        <dbReference type="ARBA" id="ARBA00022649"/>
    </source>
</evidence>
<evidence type="ECO:0000256" key="1">
    <source>
        <dbReference type="ARBA" id="ARBA00006615"/>
    </source>
</evidence>
<keyword evidence="2 3" id="KW-1277">Toxin-antitoxin system</keyword>
<reference evidence="4" key="1">
    <citation type="journal article" date="2020" name="ISME J.">
        <title>Gammaproteobacteria mediating utilization of methyl-, sulfur- and petroleum organic compounds in deep ocean hydrothermal plumes.</title>
        <authorList>
            <person name="Zhou Z."/>
            <person name="Liu Y."/>
            <person name="Pan J."/>
            <person name="Cron B.R."/>
            <person name="Toner B.M."/>
            <person name="Anantharaman K."/>
            <person name="Breier J.A."/>
            <person name="Dick G.J."/>
            <person name="Li M."/>
        </authorList>
    </citation>
    <scope>NUCLEOTIDE SEQUENCE</scope>
    <source>
        <strain evidence="4">SZUA-1451</strain>
    </source>
</reference>
<comment type="caution">
    <text evidence="4">The sequence shown here is derived from an EMBL/GenBank/DDBJ whole genome shotgun (WGS) entry which is preliminary data.</text>
</comment>
<dbReference type="AlphaFoldDB" id="A0A832Z5H0"/>
<dbReference type="InterPro" id="IPR024069">
    <property type="entry name" value="AF2212-like_dom_sf"/>
</dbReference>
<name>A0A832Z5H0_9EURY</name>
<protein>
    <recommendedName>
        <fullName evidence="3">Antitoxin</fullName>
    </recommendedName>
</protein>
<evidence type="ECO:0000313" key="5">
    <source>
        <dbReference type="Proteomes" id="UP000649326"/>
    </source>
</evidence>
<proteinExistence type="inferred from homology"/>
<gene>
    <name evidence="4" type="ORF">EYH13_03645</name>
</gene>
<evidence type="ECO:0000313" key="4">
    <source>
        <dbReference type="EMBL" id="HIP75230.1"/>
    </source>
</evidence>
<dbReference type="Pfam" id="PF01954">
    <property type="entry name" value="AF2212-like"/>
    <property type="match status" value="1"/>
</dbReference>
<dbReference type="Gene3D" id="4.10.1150.10">
    <property type="entry name" value="AF2212/PG0164-like"/>
    <property type="match status" value="1"/>
</dbReference>
<comment type="similarity">
    <text evidence="1 3">Belongs to the UPF0165 family.</text>
</comment>
<organism evidence="4 5">
    <name type="scientific">Thermococcus paralvinellae</name>
    <dbReference type="NCBI Taxonomy" id="582419"/>
    <lineage>
        <taxon>Archaea</taxon>
        <taxon>Methanobacteriati</taxon>
        <taxon>Methanobacteriota</taxon>
        <taxon>Thermococci</taxon>
        <taxon>Thermococcales</taxon>
        <taxon>Thermococcaceae</taxon>
        <taxon>Thermococcus</taxon>
    </lineage>
</organism>